<dbReference type="PROSITE" id="PS51059">
    <property type="entry name" value="PARP_CATALYTIC"/>
    <property type="match status" value="1"/>
</dbReference>
<dbReference type="OrthoDB" id="6133115at2759"/>
<evidence type="ECO:0000313" key="5">
    <source>
        <dbReference type="Proteomes" id="UP000654075"/>
    </source>
</evidence>
<name>A0A813HII8_POLGL</name>
<accession>A0A813HII8</accession>
<sequence length="250" mass="28391">ERAQLSESDPRRQWLEDYVLGSLMPHRKQYDTEEWCPPAEIDIVRISEVINDSANTAYRHQSAMMQQVWSEDCLPVPELSRAIPVRTDPNKPRMNEVLLFHGCRWEAVFGILREGFDTRLGGTNTGAAFGIGSYFSTVASKADGYTQRWGDWPEGPPCEIPPNLRCLLVARVALGEVHEMQHSDDTLRRPPLNADSIRCDSVLGMPRSRGGCVDYDEFVVYKTAQATPQFIVEYEHLPTCSCRCCIRQRV</sequence>
<reference evidence="3" key="1">
    <citation type="submission" date="2021-02" db="EMBL/GenBank/DDBJ databases">
        <authorList>
            <person name="Dougan E. K."/>
            <person name="Rhodes N."/>
            <person name="Thang M."/>
            <person name="Chan C."/>
        </authorList>
    </citation>
    <scope>NUCLEOTIDE SEQUENCE</scope>
</reference>
<evidence type="ECO:0000256" key="1">
    <source>
        <dbReference type="RuleBase" id="RU362114"/>
    </source>
</evidence>
<dbReference type="Pfam" id="PF00644">
    <property type="entry name" value="PARP"/>
    <property type="match status" value="1"/>
</dbReference>
<proteinExistence type="predicted"/>
<gene>
    <name evidence="3" type="ORF">PGLA1383_LOCUS53165</name>
    <name evidence="4" type="ORF">PGLA2088_LOCUS26053</name>
</gene>
<dbReference type="GO" id="GO:0005634">
    <property type="term" value="C:nucleus"/>
    <property type="evidence" value="ECO:0007669"/>
    <property type="project" value="TreeGrafter"/>
</dbReference>
<dbReference type="InterPro" id="IPR012317">
    <property type="entry name" value="Poly(ADP-ribose)pol_cat_dom"/>
</dbReference>
<keyword evidence="5" id="KW-1185">Reference proteome</keyword>
<organism evidence="3 5">
    <name type="scientific">Polarella glacialis</name>
    <name type="common">Dinoflagellate</name>
    <dbReference type="NCBI Taxonomy" id="89957"/>
    <lineage>
        <taxon>Eukaryota</taxon>
        <taxon>Sar</taxon>
        <taxon>Alveolata</taxon>
        <taxon>Dinophyceae</taxon>
        <taxon>Suessiales</taxon>
        <taxon>Suessiaceae</taxon>
        <taxon>Polarella</taxon>
    </lineage>
</organism>
<feature type="domain" description="PARP catalytic" evidence="2">
    <location>
        <begin position="1"/>
        <end position="243"/>
    </location>
</feature>
<dbReference type="SUPFAM" id="SSF56399">
    <property type="entry name" value="ADP-ribosylation"/>
    <property type="match status" value="1"/>
</dbReference>
<dbReference type="GO" id="GO:0003950">
    <property type="term" value="F:NAD+ poly-ADP-ribosyltransferase activity"/>
    <property type="evidence" value="ECO:0007669"/>
    <property type="project" value="UniProtKB-UniRule"/>
</dbReference>
<evidence type="ECO:0000259" key="2">
    <source>
        <dbReference type="PROSITE" id="PS51059"/>
    </source>
</evidence>
<dbReference type="EMBL" id="CAJNNW010026941">
    <property type="protein sequence ID" value="CAE8688679.1"/>
    <property type="molecule type" value="Genomic_DNA"/>
</dbReference>
<dbReference type="PANTHER" id="PTHR45740">
    <property type="entry name" value="POLY [ADP-RIBOSE] POLYMERASE"/>
    <property type="match status" value="1"/>
</dbReference>
<dbReference type="EMBL" id="CAJNNV010031790">
    <property type="protein sequence ID" value="CAE8637866.1"/>
    <property type="molecule type" value="Genomic_DNA"/>
</dbReference>
<dbReference type="Gene3D" id="3.90.228.10">
    <property type="match status" value="1"/>
</dbReference>
<keyword evidence="1" id="KW-0808">Transferase</keyword>
<protein>
    <recommendedName>
        <fullName evidence="1">Poly [ADP-ribose] polymerase</fullName>
        <shortName evidence="1">PARP</shortName>
        <ecNumber evidence="1">2.4.2.-</ecNumber>
    </recommendedName>
</protein>
<evidence type="ECO:0000313" key="4">
    <source>
        <dbReference type="EMBL" id="CAE8688679.1"/>
    </source>
</evidence>
<feature type="non-terminal residue" evidence="3">
    <location>
        <position position="250"/>
    </location>
</feature>
<keyword evidence="1" id="KW-0328">Glycosyltransferase</keyword>
<dbReference type="Proteomes" id="UP000654075">
    <property type="component" value="Unassembled WGS sequence"/>
</dbReference>
<dbReference type="GO" id="GO:1990404">
    <property type="term" value="F:NAD+-protein mono-ADP-ribosyltransferase activity"/>
    <property type="evidence" value="ECO:0007669"/>
    <property type="project" value="TreeGrafter"/>
</dbReference>
<keyword evidence="1" id="KW-0520">NAD</keyword>
<dbReference type="InterPro" id="IPR051712">
    <property type="entry name" value="ARTD-AVP"/>
</dbReference>
<dbReference type="PANTHER" id="PTHR45740:SF2">
    <property type="entry name" value="POLY [ADP-RIBOSE] POLYMERASE"/>
    <property type="match status" value="1"/>
</dbReference>
<dbReference type="AlphaFoldDB" id="A0A813HII8"/>
<dbReference type="Proteomes" id="UP000626109">
    <property type="component" value="Unassembled WGS sequence"/>
</dbReference>
<evidence type="ECO:0000313" key="3">
    <source>
        <dbReference type="EMBL" id="CAE8637866.1"/>
    </source>
</evidence>
<comment type="caution">
    <text evidence="3">The sequence shown here is derived from an EMBL/GenBank/DDBJ whole genome shotgun (WGS) entry which is preliminary data.</text>
</comment>
<dbReference type="EC" id="2.4.2.-" evidence="1"/>